<dbReference type="RefSeq" id="WP_032077344.1">
    <property type="nucleotide sequence ID" value="NZ_CP020953.1"/>
</dbReference>
<sequence length="124" mass="14316">MEWKEMLPYLSKQIEAKNVWRYDASGATRELTKKQANKIKELESEFKGTRVVAVLDAKYEFPDCEIHFNTYLLLSDDSTPIIANDGTREYVMFFAFVDNMDDTLCSELGDVGIVEICGLLRRVY</sequence>
<dbReference type="AlphaFoldDB" id="A0A2U8DW87"/>
<name>A0A2U8DW87_9CLOT</name>
<keyword evidence="2" id="KW-1185">Reference proteome</keyword>
<evidence type="ECO:0000313" key="2">
    <source>
        <dbReference type="Proteomes" id="UP000244910"/>
    </source>
</evidence>
<proteinExistence type="predicted"/>
<dbReference type="EMBL" id="CP020953">
    <property type="protein sequence ID" value="AWI06721.1"/>
    <property type="molecule type" value="Genomic_DNA"/>
</dbReference>
<gene>
    <name evidence="1" type="ORF">B9W14_20220</name>
</gene>
<accession>A0A2U8DW87</accession>
<dbReference type="Proteomes" id="UP000244910">
    <property type="component" value="Chromosome"/>
</dbReference>
<evidence type="ECO:0000313" key="1">
    <source>
        <dbReference type="EMBL" id="AWI06721.1"/>
    </source>
</evidence>
<reference evidence="2" key="1">
    <citation type="submission" date="2017-04" db="EMBL/GenBank/DDBJ databases">
        <authorList>
            <person name="Song Y."/>
            <person name="Cho B.-K."/>
        </authorList>
    </citation>
    <scope>NUCLEOTIDE SEQUENCE [LARGE SCALE GENOMIC DNA]</scope>
    <source>
        <strain evidence="2">SL1</strain>
    </source>
</reference>
<protein>
    <submittedName>
        <fullName evidence="1">Uncharacterized protein</fullName>
    </submittedName>
</protein>
<dbReference type="KEGG" id="cdrk:B9W14_20220"/>
<organism evidence="1 2">
    <name type="scientific">Clostridium drakei</name>
    <dbReference type="NCBI Taxonomy" id="332101"/>
    <lineage>
        <taxon>Bacteria</taxon>
        <taxon>Bacillati</taxon>
        <taxon>Bacillota</taxon>
        <taxon>Clostridia</taxon>
        <taxon>Eubacteriales</taxon>
        <taxon>Clostridiaceae</taxon>
        <taxon>Clostridium</taxon>
    </lineage>
</organism>